<accession>A0ABV7B8J8</accession>
<proteinExistence type="predicted"/>
<keyword evidence="1" id="KW-0472">Membrane</keyword>
<name>A0ABV7B8J8_9GAMM</name>
<keyword evidence="3" id="KW-1185">Reference proteome</keyword>
<protein>
    <submittedName>
        <fullName evidence="2">Uncharacterized protein</fullName>
    </submittedName>
</protein>
<evidence type="ECO:0000256" key="1">
    <source>
        <dbReference type="SAM" id="Phobius"/>
    </source>
</evidence>
<evidence type="ECO:0000313" key="2">
    <source>
        <dbReference type="EMBL" id="MFC2993645.1"/>
    </source>
</evidence>
<comment type="caution">
    <text evidence="2">The sequence shown here is derived from an EMBL/GenBank/DDBJ whole genome shotgun (WGS) entry which is preliminary data.</text>
</comment>
<sequence length="45" mass="4924">MIGPLLVPLGYSLAPLSLLLPVTFIDFGLSYAFFAYPIESSYVKV</sequence>
<reference evidence="3" key="1">
    <citation type="journal article" date="2019" name="Int. J. Syst. Evol. Microbiol.">
        <title>The Global Catalogue of Microorganisms (GCM) 10K type strain sequencing project: providing services to taxonomists for standard genome sequencing and annotation.</title>
        <authorList>
            <consortium name="The Broad Institute Genomics Platform"/>
            <consortium name="The Broad Institute Genome Sequencing Center for Infectious Disease"/>
            <person name="Wu L."/>
            <person name="Ma J."/>
        </authorList>
    </citation>
    <scope>NUCLEOTIDE SEQUENCE [LARGE SCALE GENOMIC DNA]</scope>
    <source>
        <strain evidence="3">KCTC 52660</strain>
    </source>
</reference>
<organism evidence="2 3">
    <name type="scientific">Halomonas tibetensis</name>
    <dbReference type="NCBI Taxonomy" id="2259590"/>
    <lineage>
        <taxon>Bacteria</taxon>
        <taxon>Pseudomonadati</taxon>
        <taxon>Pseudomonadota</taxon>
        <taxon>Gammaproteobacteria</taxon>
        <taxon>Oceanospirillales</taxon>
        <taxon>Halomonadaceae</taxon>
        <taxon>Halomonas</taxon>
    </lineage>
</organism>
<keyword evidence="1" id="KW-1133">Transmembrane helix</keyword>
<feature type="transmembrane region" description="Helical" evidence="1">
    <location>
        <begin position="12"/>
        <end position="34"/>
    </location>
</feature>
<dbReference type="Proteomes" id="UP001595386">
    <property type="component" value="Unassembled WGS sequence"/>
</dbReference>
<gene>
    <name evidence="2" type="ORF">ACFODV_16625</name>
</gene>
<keyword evidence="1" id="KW-0812">Transmembrane</keyword>
<evidence type="ECO:0000313" key="3">
    <source>
        <dbReference type="Proteomes" id="UP001595386"/>
    </source>
</evidence>
<dbReference type="RefSeq" id="WP_379761447.1">
    <property type="nucleotide sequence ID" value="NZ_JBHRSQ010000040.1"/>
</dbReference>
<dbReference type="EMBL" id="JBHRSQ010000040">
    <property type="protein sequence ID" value="MFC2993645.1"/>
    <property type="molecule type" value="Genomic_DNA"/>
</dbReference>